<keyword evidence="4" id="KW-0653">Protein transport</keyword>
<evidence type="ECO:0000256" key="9">
    <source>
        <dbReference type="SAM" id="MobiDB-lite"/>
    </source>
</evidence>
<dbReference type="InterPro" id="IPR042855">
    <property type="entry name" value="V_SNARE_CC"/>
</dbReference>
<evidence type="ECO:0000256" key="6">
    <source>
        <dbReference type="ARBA" id="ARBA00023136"/>
    </source>
</evidence>
<evidence type="ECO:0000256" key="2">
    <source>
        <dbReference type="ARBA" id="ARBA00022448"/>
    </source>
</evidence>
<reference evidence="13 14" key="1">
    <citation type="journal article" date="2014" name="Mol. Plant">
        <title>Chromosome Scale Genome Assembly and Transcriptome Profiling of Nannochloropsis gaditana in Nitrogen Depletion.</title>
        <authorList>
            <person name="Corteggiani Carpinelli E."/>
            <person name="Telatin A."/>
            <person name="Vitulo N."/>
            <person name="Forcato C."/>
            <person name="D'Angelo M."/>
            <person name="Schiavon R."/>
            <person name="Vezzi A."/>
            <person name="Giacometti G.M."/>
            <person name="Morosinotto T."/>
            <person name="Valle G."/>
        </authorList>
    </citation>
    <scope>NUCLEOTIDE SEQUENCE [LARGE SCALE GENOMIC DNA]</scope>
    <source>
        <strain evidence="13 14">B-31</strain>
    </source>
</reference>
<dbReference type="GO" id="GO:0016020">
    <property type="term" value="C:membrane"/>
    <property type="evidence" value="ECO:0007669"/>
    <property type="project" value="InterPro"/>
</dbReference>
<keyword evidence="6 10" id="KW-0472">Membrane</keyword>
<evidence type="ECO:0000313" key="14">
    <source>
        <dbReference type="Proteomes" id="UP000019335"/>
    </source>
</evidence>
<comment type="similarity">
    <text evidence="1">Belongs to the synaptobrevin family.</text>
</comment>
<feature type="domain" description="V-SNARE coiled-coil homology" evidence="12">
    <location>
        <begin position="177"/>
        <end position="237"/>
    </location>
</feature>
<gene>
    <name evidence="13" type="ORF">Naga_100774g2</name>
</gene>
<dbReference type="InterPro" id="IPR051097">
    <property type="entry name" value="Synaptobrevin-like_transport"/>
</dbReference>
<dbReference type="PROSITE" id="PS50859">
    <property type="entry name" value="LONGIN"/>
    <property type="match status" value="1"/>
</dbReference>
<evidence type="ECO:0000256" key="1">
    <source>
        <dbReference type="ARBA" id="ARBA00008025"/>
    </source>
</evidence>
<sequence length="271" mass="30792">MTSGCTPEKRGSSGARDQEYRDLPPGSLCCPARFEGKFTLHLQQNRATTMTILYALIARGKDVLCEYTAVSGNFPTVTRLLLGKIPRGEDGKRSYVYDAHVFHYIVADRLTYLCMTDDPQQKRFRAPFAYLNDIKDRFLTRYGRESAHTAIAFAMNEEFSGILKRQMDYFNSPDAAASSALQAKLDDVRNVMIQNVDLVLERGEKLELLVDKTADLQHSAFKFERSSRQLRHEMLWRRIRCYLLITGLIVALILLISASACGFDFHGCGKR</sequence>
<comment type="subcellular location">
    <subcellularLocation>
        <location evidence="7">Endomembrane system</location>
        <topology evidence="7">Single-pass type IV membrane protein</topology>
    </subcellularLocation>
</comment>
<feature type="transmembrane region" description="Helical" evidence="10">
    <location>
        <begin position="241"/>
        <end position="265"/>
    </location>
</feature>
<dbReference type="GO" id="GO:0012505">
    <property type="term" value="C:endomembrane system"/>
    <property type="evidence" value="ECO:0007669"/>
    <property type="project" value="UniProtKB-SubCell"/>
</dbReference>
<dbReference type="InterPro" id="IPR010908">
    <property type="entry name" value="Longin_dom"/>
</dbReference>
<dbReference type="PANTHER" id="PTHR21136">
    <property type="entry name" value="SNARE PROTEINS"/>
    <property type="match status" value="1"/>
</dbReference>
<name>W7TZB2_9STRA</name>
<dbReference type="GO" id="GO:0016192">
    <property type="term" value="P:vesicle-mediated transport"/>
    <property type="evidence" value="ECO:0007669"/>
    <property type="project" value="InterPro"/>
</dbReference>
<keyword evidence="8" id="KW-0175">Coiled coil</keyword>
<dbReference type="Proteomes" id="UP000019335">
    <property type="component" value="Chromosome 10"/>
</dbReference>
<dbReference type="SMART" id="SM01270">
    <property type="entry name" value="Longin"/>
    <property type="match status" value="1"/>
</dbReference>
<dbReference type="Pfam" id="PF00957">
    <property type="entry name" value="Synaptobrevin"/>
    <property type="match status" value="1"/>
</dbReference>
<dbReference type="EMBL" id="AZIL01000803">
    <property type="protein sequence ID" value="EWM25971.1"/>
    <property type="molecule type" value="Genomic_DNA"/>
</dbReference>
<dbReference type="Pfam" id="PF13774">
    <property type="entry name" value="Longin"/>
    <property type="match status" value="1"/>
</dbReference>
<evidence type="ECO:0000259" key="12">
    <source>
        <dbReference type="PROSITE" id="PS50892"/>
    </source>
</evidence>
<feature type="domain" description="Longin" evidence="11">
    <location>
        <begin position="56"/>
        <end position="163"/>
    </location>
</feature>
<evidence type="ECO:0000313" key="13">
    <source>
        <dbReference type="EMBL" id="EWM25971.1"/>
    </source>
</evidence>
<evidence type="ECO:0000256" key="3">
    <source>
        <dbReference type="ARBA" id="ARBA00022692"/>
    </source>
</evidence>
<evidence type="ECO:0000259" key="11">
    <source>
        <dbReference type="PROSITE" id="PS50859"/>
    </source>
</evidence>
<keyword evidence="3 10" id="KW-0812">Transmembrane</keyword>
<dbReference type="PROSITE" id="PS00417">
    <property type="entry name" value="SYNAPTOBREVIN"/>
    <property type="match status" value="1"/>
</dbReference>
<evidence type="ECO:0000256" key="8">
    <source>
        <dbReference type="PROSITE-ProRule" id="PRU00290"/>
    </source>
</evidence>
<keyword evidence="2" id="KW-0813">Transport</keyword>
<dbReference type="PANTHER" id="PTHR21136:SF168">
    <property type="entry name" value="VESICLE-ASSOCIATED MEMBRANE PROTEIN 9"/>
    <property type="match status" value="1"/>
</dbReference>
<dbReference type="SUPFAM" id="SSF64356">
    <property type="entry name" value="SNARE-like"/>
    <property type="match status" value="1"/>
</dbReference>
<dbReference type="Gene3D" id="1.20.5.110">
    <property type="match status" value="1"/>
</dbReference>
<dbReference type="OrthoDB" id="248747at2759"/>
<feature type="compositionally biased region" description="Basic and acidic residues" evidence="9">
    <location>
        <begin position="7"/>
        <end position="22"/>
    </location>
</feature>
<dbReference type="PRINTS" id="PR00219">
    <property type="entry name" value="SYNAPTOBREVN"/>
</dbReference>
<dbReference type="AlphaFoldDB" id="W7TZB2"/>
<evidence type="ECO:0000256" key="10">
    <source>
        <dbReference type="SAM" id="Phobius"/>
    </source>
</evidence>
<comment type="caution">
    <text evidence="13">The sequence shown here is derived from an EMBL/GenBank/DDBJ whole genome shotgun (WGS) entry which is preliminary data.</text>
</comment>
<accession>W7TZB2</accession>
<dbReference type="FunFam" id="1.20.5.110:FF:000004">
    <property type="entry name" value="Vesicle-associated membrane protein 7"/>
    <property type="match status" value="1"/>
</dbReference>
<evidence type="ECO:0000256" key="4">
    <source>
        <dbReference type="ARBA" id="ARBA00022927"/>
    </source>
</evidence>
<evidence type="ECO:0000256" key="7">
    <source>
        <dbReference type="ARBA" id="ARBA00046280"/>
    </source>
</evidence>
<dbReference type="CDD" id="cd15843">
    <property type="entry name" value="R-SNARE"/>
    <property type="match status" value="1"/>
</dbReference>
<feature type="region of interest" description="Disordered" evidence="9">
    <location>
        <begin position="1"/>
        <end position="22"/>
    </location>
</feature>
<keyword evidence="14" id="KW-1185">Reference proteome</keyword>
<dbReference type="GO" id="GO:0015031">
    <property type="term" value="P:protein transport"/>
    <property type="evidence" value="ECO:0007669"/>
    <property type="project" value="UniProtKB-KW"/>
</dbReference>
<dbReference type="GO" id="GO:0005737">
    <property type="term" value="C:cytoplasm"/>
    <property type="evidence" value="ECO:0007669"/>
    <property type="project" value="UniProtKB-ARBA"/>
</dbReference>
<keyword evidence="5 10" id="KW-1133">Transmembrane helix</keyword>
<dbReference type="Gene3D" id="3.30.450.50">
    <property type="entry name" value="Longin domain"/>
    <property type="match status" value="1"/>
</dbReference>
<dbReference type="FunFam" id="3.30.450.50:FF:000015">
    <property type="entry name" value="Synaptobrevin 2 isoform 1"/>
    <property type="match status" value="1"/>
</dbReference>
<dbReference type="InterPro" id="IPR011012">
    <property type="entry name" value="Longin-like_dom_sf"/>
</dbReference>
<protein>
    <submittedName>
        <fullName evidence="13">R-vamp71-family</fullName>
    </submittedName>
</protein>
<dbReference type="PROSITE" id="PS50892">
    <property type="entry name" value="V_SNARE"/>
    <property type="match status" value="1"/>
</dbReference>
<dbReference type="InterPro" id="IPR001388">
    <property type="entry name" value="Synaptobrevin-like"/>
</dbReference>
<dbReference type="CDD" id="cd14824">
    <property type="entry name" value="Longin"/>
    <property type="match status" value="1"/>
</dbReference>
<dbReference type="SUPFAM" id="SSF58038">
    <property type="entry name" value="SNARE fusion complex"/>
    <property type="match status" value="1"/>
</dbReference>
<organism evidence="13 14">
    <name type="scientific">Nannochloropsis gaditana</name>
    <dbReference type="NCBI Taxonomy" id="72520"/>
    <lineage>
        <taxon>Eukaryota</taxon>
        <taxon>Sar</taxon>
        <taxon>Stramenopiles</taxon>
        <taxon>Ochrophyta</taxon>
        <taxon>Eustigmatophyceae</taxon>
        <taxon>Eustigmatales</taxon>
        <taxon>Monodopsidaceae</taxon>
        <taxon>Nannochloropsis</taxon>
    </lineage>
</organism>
<proteinExistence type="inferred from homology"/>
<evidence type="ECO:0000256" key="5">
    <source>
        <dbReference type="ARBA" id="ARBA00022989"/>
    </source>
</evidence>